<dbReference type="InterPro" id="IPR050511">
    <property type="entry name" value="AMPK_gamma/SDS23_families"/>
</dbReference>
<dbReference type="SUPFAM" id="SSF54631">
    <property type="entry name" value="CBS-domain pair"/>
    <property type="match status" value="2"/>
</dbReference>
<reference evidence="5 6" key="1">
    <citation type="submission" date="2015-12" db="EMBL/GenBank/DDBJ databases">
        <title>Dictyostelia acquired genes for synthesis and detection of signals that induce cell-type specialization by lateral gene transfer from prokaryotes.</title>
        <authorList>
            <person name="Gloeckner G."/>
            <person name="Schaap P."/>
        </authorList>
    </citation>
    <scope>NUCLEOTIDE SEQUENCE [LARGE SCALE GENOMIC DNA]</scope>
    <source>
        <strain evidence="5 6">TK</strain>
    </source>
</reference>
<sequence>MNIDEILTGIESPVFNQIDHDKIANPIVFIVCSKWTNFLNSRSVQSFLVYKQEFYEKKYNKTSQLITLNPDNTFDESLKILSENSIISAPVIGEEQTLEEFKGFIDILDIFVLISYIFQRQKFYKEIEYSITEIFNQSLKSAINFSSLFDSRPIYDNMSLLQALEVLLMPGSPFRGHRLAVFNSKTNKIIGILSQSDILNLARENLHQLTPHSQKTPKELKIMKPVISIPSNTLSKDAFLLLHANRVNGIAIVDPQNGKLIHSLSTSDLKYLSKSEVYLISLPISKYLEYIKNSNLTKKLIIVNSQSKLFDIVNIMCNHRVHRVYINDDDDKPCAVITISDVLSTILNC</sequence>
<dbReference type="AlphaFoldDB" id="A0A151Z9S3"/>
<dbReference type="PANTHER" id="PTHR13780">
    <property type="entry name" value="AMP-ACTIVATED PROTEIN KINASE, GAMMA REGULATORY SUBUNIT"/>
    <property type="match status" value="1"/>
</dbReference>
<dbReference type="SMART" id="SM00116">
    <property type="entry name" value="CBS"/>
    <property type="match status" value="4"/>
</dbReference>
<organism evidence="5 6">
    <name type="scientific">Tieghemostelium lacteum</name>
    <name type="common">Slime mold</name>
    <name type="synonym">Dictyostelium lacteum</name>
    <dbReference type="NCBI Taxonomy" id="361077"/>
    <lineage>
        <taxon>Eukaryota</taxon>
        <taxon>Amoebozoa</taxon>
        <taxon>Evosea</taxon>
        <taxon>Eumycetozoa</taxon>
        <taxon>Dictyostelia</taxon>
        <taxon>Dictyosteliales</taxon>
        <taxon>Raperosteliaceae</taxon>
        <taxon>Tieghemostelium</taxon>
    </lineage>
</organism>
<evidence type="ECO:0000256" key="2">
    <source>
        <dbReference type="ARBA" id="ARBA00023122"/>
    </source>
</evidence>
<evidence type="ECO:0000259" key="4">
    <source>
        <dbReference type="PROSITE" id="PS51371"/>
    </source>
</evidence>
<keyword evidence="1" id="KW-0677">Repeat</keyword>
<evidence type="ECO:0000256" key="3">
    <source>
        <dbReference type="PROSITE-ProRule" id="PRU00703"/>
    </source>
</evidence>
<dbReference type="InterPro" id="IPR046342">
    <property type="entry name" value="CBS_dom_sf"/>
</dbReference>
<dbReference type="PANTHER" id="PTHR13780:SF96">
    <property type="entry name" value="CBS DOMAIN-CONTAINING PROTEIN"/>
    <property type="match status" value="1"/>
</dbReference>
<dbReference type="OMA" id="HICHIVT"/>
<keyword evidence="2 3" id="KW-0129">CBS domain</keyword>
<dbReference type="OrthoDB" id="20351at2759"/>
<dbReference type="Gene3D" id="3.10.580.10">
    <property type="entry name" value="CBS-domain"/>
    <property type="match status" value="2"/>
</dbReference>
<protein>
    <recommendedName>
        <fullName evidence="4">CBS domain-containing protein</fullName>
    </recommendedName>
</protein>
<feature type="domain" description="CBS" evidence="4">
    <location>
        <begin position="296"/>
        <end position="349"/>
    </location>
</feature>
<proteinExistence type="predicted"/>
<accession>A0A151Z9S3</accession>
<dbReference type="InParanoid" id="A0A151Z9S3"/>
<evidence type="ECO:0000313" key="6">
    <source>
        <dbReference type="Proteomes" id="UP000076078"/>
    </source>
</evidence>
<gene>
    <name evidence="5" type="ORF">DLAC_09345</name>
</gene>
<dbReference type="Proteomes" id="UP000076078">
    <property type="component" value="Unassembled WGS sequence"/>
</dbReference>
<dbReference type="EMBL" id="LODT01000037">
    <property type="protein sequence ID" value="KYQ90710.1"/>
    <property type="molecule type" value="Genomic_DNA"/>
</dbReference>
<dbReference type="PROSITE" id="PS51371">
    <property type="entry name" value="CBS"/>
    <property type="match status" value="4"/>
</dbReference>
<keyword evidence="6" id="KW-1185">Reference proteome</keyword>
<feature type="domain" description="CBS" evidence="4">
    <location>
        <begin position="222"/>
        <end position="279"/>
    </location>
</feature>
<name>A0A151Z9S3_TIELA</name>
<feature type="domain" description="CBS" evidence="4">
    <location>
        <begin position="61"/>
        <end position="122"/>
    </location>
</feature>
<evidence type="ECO:0000256" key="1">
    <source>
        <dbReference type="ARBA" id="ARBA00022737"/>
    </source>
</evidence>
<dbReference type="InterPro" id="IPR000644">
    <property type="entry name" value="CBS_dom"/>
</dbReference>
<evidence type="ECO:0000313" key="5">
    <source>
        <dbReference type="EMBL" id="KYQ90710.1"/>
    </source>
</evidence>
<dbReference type="FunCoup" id="A0A151Z9S3">
    <property type="interactions" value="425"/>
</dbReference>
<dbReference type="Pfam" id="PF00571">
    <property type="entry name" value="CBS"/>
    <property type="match status" value="4"/>
</dbReference>
<feature type="domain" description="CBS" evidence="4">
    <location>
        <begin position="145"/>
        <end position="209"/>
    </location>
</feature>
<dbReference type="CDD" id="cd02205">
    <property type="entry name" value="CBS_pair_SF"/>
    <property type="match status" value="1"/>
</dbReference>
<dbReference type="STRING" id="361077.A0A151Z9S3"/>
<comment type="caution">
    <text evidence="5">The sequence shown here is derived from an EMBL/GenBank/DDBJ whole genome shotgun (WGS) entry which is preliminary data.</text>
</comment>